<evidence type="ECO:0000313" key="2">
    <source>
        <dbReference type="EMBL" id="QSL66671.1"/>
    </source>
</evidence>
<protein>
    <submittedName>
        <fullName evidence="2">Uncharacterized protein</fullName>
    </submittedName>
</protein>
<evidence type="ECO:0000313" key="3">
    <source>
        <dbReference type="Proteomes" id="UP000663699"/>
    </source>
</evidence>
<dbReference type="EMBL" id="CP054544">
    <property type="protein sequence ID" value="QSL66671.1"/>
    <property type="molecule type" value="Genomic_DNA"/>
</dbReference>
<keyword evidence="1" id="KW-0812">Transmembrane</keyword>
<keyword evidence="1" id="KW-0472">Membrane</keyword>
<gene>
    <name evidence="2" type="ORF">MERGE_001055</name>
</gene>
<keyword evidence="1" id="KW-1133">Transmembrane helix</keyword>
<dbReference type="Proteomes" id="UP000663699">
    <property type="component" value="Chromosome 13"/>
</dbReference>
<accession>A0A899FY03</accession>
<sequence>MKYTHTQLREDRVVSCLSFGRFVRRNIRYFILYQQKILIVLILLIITVHIFVSQNFTKKLLRLSYCNSLTQLCAKGKDDCLYTSCFYSFWSKSWNFINEKS</sequence>
<keyword evidence="3" id="KW-1185">Reference proteome</keyword>
<feature type="transmembrane region" description="Helical" evidence="1">
    <location>
        <begin position="31"/>
        <end position="52"/>
    </location>
</feature>
<name>A0A899FY03_9ASCO</name>
<proteinExistence type="predicted"/>
<organism evidence="2 3">
    <name type="scientific">Pneumocystis wakefieldiae</name>
    <dbReference type="NCBI Taxonomy" id="38082"/>
    <lineage>
        <taxon>Eukaryota</taxon>
        <taxon>Fungi</taxon>
        <taxon>Dikarya</taxon>
        <taxon>Ascomycota</taxon>
        <taxon>Taphrinomycotina</taxon>
        <taxon>Pneumocystomycetes</taxon>
        <taxon>Pneumocystaceae</taxon>
        <taxon>Pneumocystis</taxon>
    </lineage>
</organism>
<evidence type="ECO:0000256" key="1">
    <source>
        <dbReference type="SAM" id="Phobius"/>
    </source>
</evidence>
<reference evidence="2" key="1">
    <citation type="submission" date="2020-06" db="EMBL/GenBank/DDBJ databases">
        <title>Genomes of multiple members of Pneumocystis genus reveal paths to human pathogen Pneumocystis jirovecii.</title>
        <authorList>
            <person name="Cisse O.H."/>
            <person name="Ma L."/>
            <person name="Dekker J."/>
            <person name="Khil P."/>
            <person name="Jo J."/>
            <person name="Brenchley J."/>
            <person name="Blair R."/>
            <person name="Pahar B."/>
            <person name="Chabe M."/>
            <person name="Van Rompay K.A."/>
            <person name="Keesler R."/>
            <person name="Sukura A."/>
            <person name="Hirsch V."/>
            <person name="Kutty G."/>
            <person name="Liu Y."/>
            <person name="Peng L."/>
            <person name="Chen J."/>
            <person name="Song J."/>
            <person name="Weissenbacher-Lang C."/>
            <person name="Xu J."/>
            <person name="Upham N.S."/>
            <person name="Stajich J.E."/>
            <person name="Cuomo C.A."/>
            <person name="Cushion M.T."/>
            <person name="Kovacs J.A."/>
        </authorList>
    </citation>
    <scope>NUCLEOTIDE SEQUENCE</scope>
    <source>
        <strain evidence="2">2A</strain>
    </source>
</reference>
<dbReference type="AlphaFoldDB" id="A0A899FY03"/>